<dbReference type="RefSeq" id="WP_076604251.1">
    <property type="nucleotide sequence ID" value="NZ_FTMD01000022.1"/>
</dbReference>
<evidence type="ECO:0000259" key="1">
    <source>
        <dbReference type="Pfam" id="PF12680"/>
    </source>
</evidence>
<accession>A0A1N7C6K6</accession>
<dbReference type="Pfam" id="PF12680">
    <property type="entry name" value="SnoaL_2"/>
    <property type="match status" value="1"/>
</dbReference>
<name>A0A1N7C6K6_9RHOO</name>
<protein>
    <submittedName>
        <fullName evidence="2">SnoaL-like domain-containing protein</fullName>
    </submittedName>
</protein>
<dbReference type="STRING" id="34027.SAMN05421829_12224"/>
<reference evidence="3" key="1">
    <citation type="submission" date="2017-01" db="EMBL/GenBank/DDBJ databases">
        <authorList>
            <person name="Varghese N."/>
            <person name="Submissions S."/>
        </authorList>
    </citation>
    <scope>NUCLEOTIDE SEQUENCE [LARGE SCALE GENOMIC DNA]</scope>
    <source>
        <strain evidence="3">ATCC 51758</strain>
    </source>
</reference>
<dbReference type="InterPro" id="IPR032710">
    <property type="entry name" value="NTF2-like_dom_sf"/>
</dbReference>
<dbReference type="SUPFAM" id="SSF54427">
    <property type="entry name" value="NTF2-like"/>
    <property type="match status" value="1"/>
</dbReference>
<keyword evidence="3" id="KW-1185">Reference proteome</keyword>
<organism evidence="2 3">
    <name type="scientific">Aromatoleum tolulyticum</name>
    <dbReference type="NCBI Taxonomy" id="34027"/>
    <lineage>
        <taxon>Bacteria</taxon>
        <taxon>Pseudomonadati</taxon>
        <taxon>Pseudomonadota</taxon>
        <taxon>Betaproteobacteria</taxon>
        <taxon>Rhodocyclales</taxon>
        <taxon>Rhodocyclaceae</taxon>
        <taxon>Aromatoleum</taxon>
    </lineage>
</organism>
<dbReference type="Proteomes" id="UP000186819">
    <property type="component" value="Unassembled WGS sequence"/>
</dbReference>
<evidence type="ECO:0000313" key="2">
    <source>
        <dbReference type="EMBL" id="SIR59127.1"/>
    </source>
</evidence>
<dbReference type="InterPro" id="IPR037401">
    <property type="entry name" value="SnoaL-like"/>
</dbReference>
<proteinExistence type="predicted"/>
<evidence type="ECO:0000313" key="3">
    <source>
        <dbReference type="Proteomes" id="UP000186819"/>
    </source>
</evidence>
<dbReference type="EMBL" id="FTMD01000022">
    <property type="protein sequence ID" value="SIR59127.1"/>
    <property type="molecule type" value="Genomic_DNA"/>
</dbReference>
<dbReference type="Gene3D" id="3.10.450.50">
    <property type="match status" value="1"/>
</dbReference>
<dbReference type="OrthoDB" id="1115105at2"/>
<dbReference type="AlphaFoldDB" id="A0A1N7C6K6"/>
<sequence>MAVSEAEIEIGKRLFLEGWCGSTPDSFVPFVTEDFVMRDTLSHSGDLAGHAEPMRGHKQVMDFWGWAAGKLRVVPEEVYVNGDNGMALSWMMYLQITDDSKGPENKGRWHCGEGMSRLEFRDGKVCLEIDYWSGPQGMCDDWEAHFNRRRAMTRPERGAITGA</sequence>
<feature type="domain" description="SnoaL-like" evidence="1">
    <location>
        <begin position="15"/>
        <end position="126"/>
    </location>
</feature>
<gene>
    <name evidence="2" type="ORF">SAMN05421829_12224</name>
</gene>